<gene>
    <name evidence="1" type="ORF">GCM10011309_05890</name>
</gene>
<dbReference type="EMBL" id="BMYV01000001">
    <property type="protein sequence ID" value="GGX59142.1"/>
    <property type="molecule type" value="Genomic_DNA"/>
</dbReference>
<organism evidence="1 2">
    <name type="scientific">Litorimonas cladophorae</name>
    <dbReference type="NCBI Taxonomy" id="1220491"/>
    <lineage>
        <taxon>Bacteria</taxon>
        <taxon>Pseudomonadati</taxon>
        <taxon>Pseudomonadota</taxon>
        <taxon>Alphaproteobacteria</taxon>
        <taxon>Maricaulales</taxon>
        <taxon>Robiginitomaculaceae</taxon>
    </lineage>
</organism>
<dbReference type="AlphaFoldDB" id="A0A918KD02"/>
<comment type="caution">
    <text evidence="1">The sequence shown here is derived from an EMBL/GenBank/DDBJ whole genome shotgun (WGS) entry which is preliminary data.</text>
</comment>
<reference evidence="1 2" key="1">
    <citation type="journal article" date="2014" name="Int. J. Syst. Evol. Microbiol.">
        <title>Complete genome sequence of Corynebacterium casei LMG S-19264T (=DSM 44701T), isolated from a smear-ripened cheese.</title>
        <authorList>
            <consortium name="US DOE Joint Genome Institute (JGI-PGF)"/>
            <person name="Walter F."/>
            <person name="Albersmeier A."/>
            <person name="Kalinowski J."/>
            <person name="Ruckert C."/>
        </authorList>
    </citation>
    <scope>NUCLEOTIDE SEQUENCE [LARGE SCALE GENOMIC DNA]</scope>
    <source>
        <strain evidence="1 2">KCTC 23968</strain>
    </source>
</reference>
<sequence length="273" mass="29357">MAGVALACVASNAQASFLDTDFWCRTYGCAVVHDGQNYDIYDNYLFASNSCCVPVGGQMIDFYVRAENTNVTGQIGGNGAINPNDGQGFMFGISQDGANISQSAFDDGDGFLDASDSFGAFSLNPNTDILLDGPGRSYSHSFFISSRGTRFSLRALASINNATGDFANTLQLGDIKLTPSVSESGNDGGFQYGSRANTSNIQIVSGVDDLGDLTGIPTQIMNFGRRQGIRQRNGDIDEQTIRLDFLYEMPAYDFSMGTGSLNVDVAFDFYRED</sequence>
<name>A0A918KD02_9PROT</name>
<dbReference type="Proteomes" id="UP000600865">
    <property type="component" value="Unassembled WGS sequence"/>
</dbReference>
<evidence type="ECO:0000313" key="2">
    <source>
        <dbReference type="Proteomes" id="UP000600865"/>
    </source>
</evidence>
<evidence type="ECO:0000313" key="1">
    <source>
        <dbReference type="EMBL" id="GGX59142.1"/>
    </source>
</evidence>
<accession>A0A918KD02</accession>
<proteinExistence type="predicted"/>
<protein>
    <submittedName>
        <fullName evidence="1">Uncharacterized protein</fullName>
    </submittedName>
</protein>
<keyword evidence="2" id="KW-1185">Reference proteome</keyword>